<dbReference type="Proteomes" id="UP000192923">
    <property type="component" value="Unassembled WGS sequence"/>
</dbReference>
<evidence type="ECO:0000313" key="2">
    <source>
        <dbReference type="Proteomes" id="UP000192923"/>
    </source>
</evidence>
<accession>A0A1Y6D155</accession>
<dbReference type="RefSeq" id="WP_085215521.1">
    <property type="nucleotide sequence ID" value="NZ_FXAM01000001.1"/>
</dbReference>
<dbReference type="EMBL" id="FXAM01000001">
    <property type="protein sequence ID" value="SMF96658.1"/>
    <property type="molecule type" value="Genomic_DNA"/>
</dbReference>
<keyword evidence="2" id="KW-1185">Reference proteome</keyword>
<name>A0A1Y6D155_9GAMM</name>
<sequence length="212" mass="23658">MNQPDRVQMDGFGFFDVVYYVHPNAQAQIAAKVWARLERLGIAGRVEPIPALSTPGDPRIGVLLSHRQAVQAAHDRGARCVLVLSGDVHFLDRTHDILAQATAELGQRPWNLCYLGGWWPIVPPPEPGCRHLDRARDITNPHALAYSRDVYSSILGDWPADVGDAEEWLARNGDIDRYLARIERSFVVRPVVTTVPALLPFEDASVQTHFKP</sequence>
<dbReference type="OrthoDB" id="9814639at2"/>
<dbReference type="AlphaFoldDB" id="A0A1Y6D155"/>
<dbReference type="STRING" id="1760988.SAMN02949497_4064"/>
<proteinExistence type="predicted"/>
<gene>
    <name evidence="1" type="ORF">SAMN02949497_4064</name>
</gene>
<organism evidence="1 2">
    <name type="scientific">Methylomagnum ishizawai</name>
    <dbReference type="NCBI Taxonomy" id="1760988"/>
    <lineage>
        <taxon>Bacteria</taxon>
        <taxon>Pseudomonadati</taxon>
        <taxon>Pseudomonadota</taxon>
        <taxon>Gammaproteobacteria</taxon>
        <taxon>Methylococcales</taxon>
        <taxon>Methylococcaceae</taxon>
        <taxon>Methylomagnum</taxon>
    </lineage>
</organism>
<protein>
    <submittedName>
        <fullName evidence="1">Uncharacterized protein</fullName>
    </submittedName>
</protein>
<evidence type="ECO:0000313" key="1">
    <source>
        <dbReference type="EMBL" id="SMF96658.1"/>
    </source>
</evidence>
<reference evidence="1 2" key="1">
    <citation type="submission" date="2016-12" db="EMBL/GenBank/DDBJ databases">
        <authorList>
            <person name="Song W.-J."/>
            <person name="Kurnit D.M."/>
        </authorList>
    </citation>
    <scope>NUCLEOTIDE SEQUENCE [LARGE SCALE GENOMIC DNA]</scope>
    <source>
        <strain evidence="1 2">175</strain>
    </source>
</reference>